<dbReference type="Proteomes" id="UP001364472">
    <property type="component" value="Unassembled WGS sequence"/>
</dbReference>
<name>A0AAW9R5J7_9GAMM</name>
<gene>
    <name evidence="2" type="ORF">WB794_05515</name>
</gene>
<feature type="chain" id="PRO_5043600532" evidence="1">
    <location>
        <begin position="30"/>
        <end position="103"/>
    </location>
</feature>
<dbReference type="RefSeq" id="WP_337334846.1">
    <property type="nucleotide sequence ID" value="NZ_JBBDHC010000006.1"/>
</dbReference>
<accession>A0AAW9R5J7</accession>
<feature type="signal peptide" evidence="1">
    <location>
        <begin position="1"/>
        <end position="29"/>
    </location>
</feature>
<organism evidence="2 3">
    <name type="scientific">Denitratimonas tolerans</name>
    <dbReference type="NCBI Taxonomy" id="1338420"/>
    <lineage>
        <taxon>Bacteria</taxon>
        <taxon>Pseudomonadati</taxon>
        <taxon>Pseudomonadota</taxon>
        <taxon>Gammaproteobacteria</taxon>
        <taxon>Lysobacterales</taxon>
        <taxon>Lysobacteraceae</taxon>
        <taxon>Denitratimonas</taxon>
    </lineage>
</organism>
<dbReference type="EMBL" id="JBBDHC010000006">
    <property type="protein sequence ID" value="MEJ1249129.1"/>
    <property type="molecule type" value="Genomic_DNA"/>
</dbReference>
<evidence type="ECO:0000313" key="2">
    <source>
        <dbReference type="EMBL" id="MEJ1249129.1"/>
    </source>
</evidence>
<sequence length="103" mass="10755">MAVHGIHRWRRLLLVACSLGGALPGAAIAKPVESDGAPALLSSRLQAAATPLQDGRYLLRPRLVPVQSTRDVSGEVVLRTALTPKGVAICGADVIFSDGFESP</sequence>
<comment type="caution">
    <text evidence="2">The sequence shown here is derived from an EMBL/GenBank/DDBJ whole genome shotgun (WGS) entry which is preliminary data.</text>
</comment>
<keyword evidence="1" id="KW-0732">Signal</keyword>
<dbReference type="AlphaFoldDB" id="A0AAW9R5J7"/>
<protein>
    <submittedName>
        <fullName evidence="2">Uncharacterized protein</fullName>
    </submittedName>
</protein>
<evidence type="ECO:0000313" key="3">
    <source>
        <dbReference type="Proteomes" id="UP001364472"/>
    </source>
</evidence>
<proteinExistence type="predicted"/>
<reference evidence="2 3" key="1">
    <citation type="journal article" date="2016" name="Antonie Van Leeuwenhoek">
        <title>Denitratimonas tolerans gen. nov., sp. nov., a denitrifying bacterium isolated from a bioreactor for tannery wastewater treatment.</title>
        <authorList>
            <person name="Han S.I."/>
            <person name="Kim J.O."/>
            <person name="Lee Y.R."/>
            <person name="Ekpeghere K.I."/>
            <person name="Koh S.C."/>
            <person name="Whang K.S."/>
        </authorList>
    </citation>
    <scope>NUCLEOTIDE SEQUENCE [LARGE SCALE GENOMIC DNA]</scope>
    <source>
        <strain evidence="2 3">KACC 17565</strain>
    </source>
</reference>
<evidence type="ECO:0000256" key="1">
    <source>
        <dbReference type="SAM" id="SignalP"/>
    </source>
</evidence>
<keyword evidence="3" id="KW-1185">Reference proteome</keyword>